<evidence type="ECO:0000259" key="3">
    <source>
        <dbReference type="Pfam" id="PF17853"/>
    </source>
</evidence>
<dbReference type="AlphaFoldDB" id="I4BS58"/>
<reference evidence="4 5" key="1">
    <citation type="submission" date="2012-06" db="EMBL/GenBank/DDBJ databases">
        <title>Complete sequence of plasmid 1 of Mycobacterium chubuense NBB4.</title>
        <authorList>
            <consortium name="US DOE Joint Genome Institute"/>
            <person name="Lucas S."/>
            <person name="Han J."/>
            <person name="Lapidus A."/>
            <person name="Cheng J.-F."/>
            <person name="Goodwin L."/>
            <person name="Pitluck S."/>
            <person name="Peters L."/>
            <person name="Mikhailova N."/>
            <person name="Teshima H."/>
            <person name="Detter J.C."/>
            <person name="Han C."/>
            <person name="Tapia R."/>
            <person name="Land M."/>
            <person name="Hauser L."/>
            <person name="Kyrpides N."/>
            <person name="Ivanova N."/>
            <person name="Pagani I."/>
            <person name="Mattes T."/>
            <person name="Holmes A."/>
            <person name="Rutledge P."/>
            <person name="Paulsen I."/>
            <person name="Coleman N."/>
            <person name="Woyke T."/>
        </authorList>
    </citation>
    <scope>NUCLEOTIDE SEQUENCE [LARGE SCALE GENOMIC DNA]</scope>
    <source>
        <strain evidence="4 5">NBB4</strain>
        <plasmid evidence="4 5">pMYCCH.01</plasmid>
    </source>
</reference>
<feature type="domain" description="CdaR GGDEF-like" evidence="3">
    <location>
        <begin position="314"/>
        <end position="428"/>
    </location>
</feature>
<proteinExistence type="inferred from homology"/>
<keyword evidence="5" id="KW-1185">Reference proteome</keyword>
<evidence type="ECO:0000313" key="4">
    <source>
        <dbReference type="EMBL" id="AFM20115.1"/>
    </source>
</evidence>
<feature type="domain" description="PucR C-terminal helix-turn-helix" evidence="2">
    <location>
        <begin position="481"/>
        <end position="539"/>
    </location>
</feature>
<dbReference type="Gene3D" id="3.30.450.40">
    <property type="match status" value="1"/>
</dbReference>
<dbReference type="EMBL" id="CP003054">
    <property type="protein sequence ID" value="AFM20115.1"/>
    <property type="molecule type" value="Genomic_DNA"/>
</dbReference>
<geneLocation type="plasmid" evidence="4 5">
    <name>pMYCCH.01</name>
</geneLocation>
<dbReference type="Pfam" id="PF13556">
    <property type="entry name" value="HTH_30"/>
    <property type="match status" value="1"/>
</dbReference>
<keyword evidence="4" id="KW-0614">Plasmid</keyword>
<dbReference type="PANTHER" id="PTHR33744">
    <property type="entry name" value="CARBOHYDRATE DIACID REGULATOR"/>
    <property type="match status" value="1"/>
</dbReference>
<dbReference type="InterPro" id="IPR051448">
    <property type="entry name" value="CdaR-like_regulators"/>
</dbReference>
<accession>I4BS58</accession>
<dbReference type="InterPro" id="IPR025736">
    <property type="entry name" value="PucR_C-HTH_dom"/>
</dbReference>
<dbReference type="HOGENOM" id="CLU_485567_0_0_11"/>
<protein>
    <submittedName>
        <fullName evidence="4">Sugar diacid utilization regulator</fullName>
    </submittedName>
</protein>
<comment type="similarity">
    <text evidence="1">Belongs to the CdaR family.</text>
</comment>
<dbReference type="InterPro" id="IPR042070">
    <property type="entry name" value="PucR_C-HTH_sf"/>
</dbReference>
<organism evidence="4 5">
    <name type="scientific">Mycolicibacterium chubuense (strain NBB4)</name>
    <name type="common">Mycobacterium chubuense</name>
    <dbReference type="NCBI Taxonomy" id="710421"/>
    <lineage>
        <taxon>Bacteria</taxon>
        <taxon>Bacillati</taxon>
        <taxon>Actinomycetota</taxon>
        <taxon>Actinomycetes</taxon>
        <taxon>Mycobacteriales</taxon>
        <taxon>Mycobacteriaceae</taxon>
        <taxon>Mycolicibacterium</taxon>
    </lineage>
</organism>
<dbReference type="InterPro" id="IPR041522">
    <property type="entry name" value="CdaR_GGDEF"/>
</dbReference>
<dbReference type="PATRIC" id="fig|710421.3.peg.5430"/>
<dbReference type="InterPro" id="IPR029016">
    <property type="entry name" value="GAF-like_dom_sf"/>
</dbReference>
<evidence type="ECO:0000259" key="2">
    <source>
        <dbReference type="Pfam" id="PF13556"/>
    </source>
</evidence>
<sequence>MASHSRCAGGPVDSQGDTASLDIGIGARHLAATSVPSFGPCRVAGIYLTDGGWHAVLPGAHGADLQSSVVPQLTALGRSGGPVTIDGQGWAWALPLRGHGGHGGYFVVAADEEPSAHQQFLLQALTQQTGVALANARLLAKERATAEDLRATNTKLAETVRALERTTQIHDRFTRVVVADEGLEGIATALHELTGFPIAVEDRYGNLRAWAGPHQPEPYPKDPRAHREQMLRRALREGRPIREGGRLLSVASPRVDVVGVLALVDPAATAGDQEQFALEYGATVLSMELMRLRSLAETELRLRRDLVEELLSGTDEASAIARANALGYDIERRHHVIVIEGRARAQDQDLFMHAVRRAARSMSVGSMLVSRGGTVVVLSDRVVPWESFRATVLTELGGGRCRIGVGGPCDRAAEFPRSYREATLALKMQQAARGTDQAIAYEDLGVYQLLGEVEDPAAIERLVQQWLGALLEYDARKNSELVSTLSHYLECGGSYNATATALCVHRSTLKYRLQRIREISGLDLTDPNTHFNLQLATRAWRTLQALRG</sequence>
<dbReference type="Gene3D" id="1.10.10.2840">
    <property type="entry name" value="PucR C-terminal helix-turn-helix domain"/>
    <property type="match status" value="1"/>
</dbReference>
<evidence type="ECO:0000313" key="5">
    <source>
        <dbReference type="Proteomes" id="UP000006057"/>
    </source>
</evidence>
<dbReference type="PANTHER" id="PTHR33744:SF1">
    <property type="entry name" value="DNA-BINDING TRANSCRIPTIONAL ACTIVATOR ADER"/>
    <property type="match status" value="1"/>
</dbReference>
<gene>
    <name evidence="4" type="ordered locus">Mycch_5443</name>
</gene>
<evidence type="ECO:0000256" key="1">
    <source>
        <dbReference type="ARBA" id="ARBA00006754"/>
    </source>
</evidence>
<dbReference type="Pfam" id="PF17853">
    <property type="entry name" value="GGDEF_2"/>
    <property type="match status" value="1"/>
</dbReference>
<dbReference type="KEGG" id="mcb:Mycch_5443"/>
<dbReference type="SUPFAM" id="SSF55781">
    <property type="entry name" value="GAF domain-like"/>
    <property type="match status" value="1"/>
</dbReference>
<name>I4BS58_MYCCN</name>
<dbReference type="Proteomes" id="UP000006057">
    <property type="component" value="Plasmid pMYCCH.01"/>
</dbReference>